<organism evidence="1">
    <name type="scientific">Tetraselmis sp. GSL018</name>
    <dbReference type="NCBI Taxonomy" id="582737"/>
    <lineage>
        <taxon>Eukaryota</taxon>
        <taxon>Viridiplantae</taxon>
        <taxon>Chlorophyta</taxon>
        <taxon>core chlorophytes</taxon>
        <taxon>Chlorodendrophyceae</taxon>
        <taxon>Chlorodendrales</taxon>
        <taxon>Chlorodendraceae</taxon>
        <taxon>Tetraselmis</taxon>
    </lineage>
</organism>
<proteinExistence type="predicted"/>
<dbReference type="EMBL" id="GBEZ01022554">
    <property type="protein sequence ID" value="JAC64291.1"/>
    <property type="molecule type" value="Transcribed_RNA"/>
</dbReference>
<protein>
    <submittedName>
        <fullName evidence="1">Uncharacterized protein</fullName>
    </submittedName>
</protein>
<reference evidence="1" key="1">
    <citation type="submission" date="2014-05" db="EMBL/GenBank/DDBJ databases">
        <title>The transcriptome of the halophilic microalga Tetraselmis sp. GSL018 isolated from the Great Salt Lake, Utah.</title>
        <authorList>
            <person name="Jinkerson R.E."/>
            <person name="D'Adamo S."/>
            <person name="Posewitz M.C."/>
        </authorList>
    </citation>
    <scope>NUCLEOTIDE SEQUENCE</scope>
    <source>
        <strain evidence="1">GSL018</strain>
    </source>
</reference>
<dbReference type="AlphaFoldDB" id="A0A061R169"/>
<sequence length="215" mass="23892">MASSGCDYGETTRTGFRELEKRYQLKREQIFRKRNGRQYGAGHRTCPTDFSDVLDLSLLELPDGESRASIDFSSSCPPTGLEDNRNNIPPSMKTAALLAAQHHVFSHTLPQFPGPVFSFRKLPGLYVFLRAVPPGLQGELLDCCLNWFPEPPSHSNHSARHGHLPGLWEAALRDLHLRQSERRVETTGTCGADKPRGLSNSVAWEPGVCYGCGCR</sequence>
<evidence type="ECO:0000313" key="1">
    <source>
        <dbReference type="EMBL" id="JAC64291.1"/>
    </source>
</evidence>
<name>A0A061R169_9CHLO</name>
<accession>A0A061R169</accession>
<gene>
    <name evidence="1" type="ORF">TSPGSL018_18636</name>
</gene>
<feature type="non-terminal residue" evidence="1">
    <location>
        <position position="215"/>
    </location>
</feature>